<dbReference type="SUPFAM" id="SSF140996">
    <property type="entry name" value="Hermes dimerisation domain"/>
    <property type="match status" value="1"/>
</dbReference>
<dbReference type="AlphaFoldDB" id="A0AAV0XMT2"/>
<evidence type="ECO:0000313" key="4">
    <source>
        <dbReference type="Proteomes" id="UP001160148"/>
    </source>
</evidence>
<dbReference type="EMBL" id="CARXXK010000005">
    <property type="protein sequence ID" value="CAI6369421.1"/>
    <property type="molecule type" value="Genomic_DNA"/>
</dbReference>
<dbReference type="GO" id="GO:0046983">
    <property type="term" value="F:protein dimerization activity"/>
    <property type="evidence" value="ECO:0007669"/>
    <property type="project" value="InterPro"/>
</dbReference>
<dbReference type="InterPro" id="IPR012337">
    <property type="entry name" value="RNaseH-like_sf"/>
</dbReference>
<dbReference type="PANTHER" id="PTHR47501:SF5">
    <property type="entry name" value="HAT C-TERMINAL DIMERISATION DOMAIN-CONTAINING PROTEIN"/>
    <property type="match status" value="1"/>
</dbReference>
<sequence length="728" mass="83041">MDKFVTSIRSLKRQYEDNEFETDNPGPSEREPYIQDNTSSKMNATIDEKENYLLDGTFFKKISNTGSKMSVTCLNCNKKIIAYSGSTGNLLSHYKHVHPGLMTELKAYKIKKSTSTGVSKQSKQITICHSTENSGFKRKCSKEKVTELVFDYIVEEMKPISTCEKPSFRALIIGLTSDNFVPDRRAISNQLLNKYKTYVTDLTNLISEQMYVCITTDIWSSLNKSYLGMTLHYIEEKSYNRFSYVLACQRIEGSHNYSNIAKCISKVMNSYKINVTKITHTVTDNASNFGKAFRVYAQQFAPPETVSKNNVTLDAQNINILMDAFDQNTEHHFELESEFLQNDVENDPDDIIDVVNVSDILTIASNNYNEYSEDNDDLDIILSNHITCSAHTLNLVATIDTSKITNNQYKIISRSAFGKLTAFWNLVSRSTMASDVVFNICKCKFPLPVITRWNSFYDAIKKIMLCREKIIECFEKLKLSQLKTTEWNFLEEYIKVMQPLTTALDKLQGEKSCYLGYVAPTIIAIRRILLNQSHLTYCKPLSLSIIKGLEKRYSFIFDLNDPKSKPYILSSVTLPKFKLSWVPSQFSDICKNLFLLECNEVCSIMNTESGPSTTDNDSGDEFYTPISNSQLSTSPLESSNQHRSENLASVQGLSYLNSKKKDGKDLIILDHYPIVKHIFLKYNTTLPSSAPVERLFSNGSQILTPRRNRLNDKTFEMLMCLKSNKFNV</sequence>
<name>A0AAV0XMT2_9HEMI</name>
<comment type="caution">
    <text evidence="3">The sequence shown here is derived from an EMBL/GenBank/DDBJ whole genome shotgun (WGS) entry which is preliminary data.</text>
</comment>
<organism evidence="3 4">
    <name type="scientific">Macrosiphum euphorbiae</name>
    <name type="common">potato aphid</name>
    <dbReference type="NCBI Taxonomy" id="13131"/>
    <lineage>
        <taxon>Eukaryota</taxon>
        <taxon>Metazoa</taxon>
        <taxon>Ecdysozoa</taxon>
        <taxon>Arthropoda</taxon>
        <taxon>Hexapoda</taxon>
        <taxon>Insecta</taxon>
        <taxon>Pterygota</taxon>
        <taxon>Neoptera</taxon>
        <taxon>Paraneoptera</taxon>
        <taxon>Hemiptera</taxon>
        <taxon>Sternorrhyncha</taxon>
        <taxon>Aphidomorpha</taxon>
        <taxon>Aphidoidea</taxon>
        <taxon>Aphididae</taxon>
        <taxon>Macrosiphini</taxon>
        <taxon>Macrosiphum</taxon>
    </lineage>
</organism>
<reference evidence="3 4" key="1">
    <citation type="submission" date="2023-01" db="EMBL/GenBank/DDBJ databases">
        <authorList>
            <person name="Whitehead M."/>
        </authorList>
    </citation>
    <scope>NUCLEOTIDE SEQUENCE [LARGE SCALE GENOMIC DNA]</scope>
</reference>
<gene>
    <name evidence="3" type="ORF">MEUPH1_LOCUS23661</name>
</gene>
<evidence type="ECO:0000259" key="2">
    <source>
        <dbReference type="Pfam" id="PF05699"/>
    </source>
</evidence>
<feature type="domain" description="HAT C-terminal dimerisation" evidence="2">
    <location>
        <begin position="671"/>
        <end position="724"/>
    </location>
</feature>
<proteinExistence type="predicted"/>
<dbReference type="PANTHER" id="PTHR47501">
    <property type="entry name" value="TRANSPOSASE-RELATED"/>
    <property type="match status" value="1"/>
</dbReference>
<dbReference type="Proteomes" id="UP001160148">
    <property type="component" value="Unassembled WGS sequence"/>
</dbReference>
<evidence type="ECO:0000256" key="1">
    <source>
        <dbReference type="SAM" id="MobiDB-lite"/>
    </source>
</evidence>
<accession>A0AAV0XMT2</accession>
<feature type="region of interest" description="Disordered" evidence="1">
    <location>
        <begin position="15"/>
        <end position="40"/>
    </location>
</feature>
<dbReference type="Pfam" id="PF05699">
    <property type="entry name" value="Dimer_Tnp_hAT"/>
    <property type="match status" value="1"/>
</dbReference>
<evidence type="ECO:0000313" key="3">
    <source>
        <dbReference type="EMBL" id="CAI6369421.1"/>
    </source>
</evidence>
<keyword evidence="4" id="KW-1185">Reference proteome</keyword>
<dbReference type="InterPro" id="IPR008906">
    <property type="entry name" value="HATC_C_dom"/>
</dbReference>
<dbReference type="SUPFAM" id="SSF53098">
    <property type="entry name" value="Ribonuclease H-like"/>
    <property type="match status" value="1"/>
</dbReference>
<protein>
    <recommendedName>
        <fullName evidence="2">HAT C-terminal dimerisation domain-containing protein</fullName>
    </recommendedName>
</protein>